<protein>
    <submittedName>
        <fullName evidence="6">SMC-Scp complex subunit ScpB</fullName>
    </submittedName>
</protein>
<evidence type="ECO:0000256" key="3">
    <source>
        <dbReference type="ARBA" id="ARBA00022829"/>
    </source>
</evidence>
<dbReference type="GO" id="GO:0051301">
    <property type="term" value="P:cell division"/>
    <property type="evidence" value="ECO:0007669"/>
    <property type="project" value="UniProtKB-KW"/>
</dbReference>
<dbReference type="EMBL" id="MGEF01000011">
    <property type="protein sequence ID" value="OGL79342.1"/>
    <property type="molecule type" value="Genomic_DNA"/>
</dbReference>
<dbReference type="GO" id="GO:0051304">
    <property type="term" value="P:chromosome separation"/>
    <property type="evidence" value="ECO:0007669"/>
    <property type="project" value="InterPro"/>
</dbReference>
<dbReference type="InterPro" id="IPR036388">
    <property type="entry name" value="WH-like_DNA-bd_sf"/>
</dbReference>
<gene>
    <name evidence="6" type="ORF">A3J43_01150</name>
</gene>
<dbReference type="AlphaFoldDB" id="A0A1F7UM56"/>
<keyword evidence="5" id="KW-0175">Coiled coil</keyword>
<keyword evidence="3" id="KW-0159">Chromosome partition</keyword>
<dbReference type="PIRSF" id="PIRSF019345">
    <property type="entry name" value="ScpB"/>
    <property type="match status" value="1"/>
</dbReference>
<evidence type="ECO:0000256" key="5">
    <source>
        <dbReference type="SAM" id="Coils"/>
    </source>
</evidence>
<comment type="caution">
    <text evidence="6">The sequence shown here is derived from an EMBL/GenBank/DDBJ whole genome shotgun (WGS) entry which is preliminary data.</text>
</comment>
<organism evidence="6 7">
    <name type="scientific">Candidatus Uhrbacteria bacterium RIFCSPHIGHO2_12_FULL_54_23</name>
    <dbReference type="NCBI Taxonomy" id="1802397"/>
    <lineage>
        <taxon>Bacteria</taxon>
        <taxon>Candidatus Uhriibacteriota</taxon>
    </lineage>
</organism>
<accession>A0A1F7UM56</accession>
<dbReference type="PANTHER" id="PTHR34298">
    <property type="entry name" value="SEGREGATION AND CONDENSATION PROTEIN B"/>
    <property type="match status" value="1"/>
</dbReference>
<dbReference type="SUPFAM" id="SSF46785">
    <property type="entry name" value="Winged helix' DNA-binding domain"/>
    <property type="match status" value="2"/>
</dbReference>
<dbReference type="Proteomes" id="UP000176604">
    <property type="component" value="Unassembled WGS sequence"/>
</dbReference>
<dbReference type="Gene3D" id="1.10.10.10">
    <property type="entry name" value="Winged helix-like DNA-binding domain superfamily/Winged helix DNA-binding domain"/>
    <property type="match status" value="2"/>
</dbReference>
<dbReference type="InterPro" id="IPR005234">
    <property type="entry name" value="ScpB_csome_segregation"/>
</dbReference>
<sequence length="219" mass="23810">MPLLSQIESLLFISNRPLTARRLAELVEAKEDEAVKALEELRAQTNTDGRGVQLVKVGNSYQFATRGEHAKLVASFVKEELVGEMTKPQLETLTIVAYRGPVSKTELEQIRGVNCSLILRNLMIRGLVEEVESNVPTGRDLSVQNGLGALVRRYQVTHEFVRHLGLSGVEALPDYAPLSKHELLEEVAKIASANASAMHAAAQDEGGELSAGQTEGKAV</sequence>
<feature type="coiled-coil region" evidence="5">
    <location>
        <begin position="20"/>
        <end position="47"/>
    </location>
</feature>
<keyword evidence="2" id="KW-0132">Cell division</keyword>
<dbReference type="STRING" id="1802397.A3J43_01150"/>
<keyword evidence="4" id="KW-0131">Cell cycle</keyword>
<dbReference type="PANTHER" id="PTHR34298:SF2">
    <property type="entry name" value="SEGREGATION AND CONDENSATION PROTEIN B"/>
    <property type="match status" value="1"/>
</dbReference>
<dbReference type="NCBIfam" id="TIGR00281">
    <property type="entry name" value="SMC-Scp complex subunit ScpB"/>
    <property type="match status" value="1"/>
</dbReference>
<reference evidence="6 7" key="1">
    <citation type="journal article" date="2016" name="Nat. Commun.">
        <title>Thousands of microbial genomes shed light on interconnected biogeochemical processes in an aquifer system.</title>
        <authorList>
            <person name="Anantharaman K."/>
            <person name="Brown C.T."/>
            <person name="Hug L.A."/>
            <person name="Sharon I."/>
            <person name="Castelle C.J."/>
            <person name="Probst A.J."/>
            <person name="Thomas B.C."/>
            <person name="Singh A."/>
            <person name="Wilkins M.J."/>
            <person name="Karaoz U."/>
            <person name="Brodie E.L."/>
            <person name="Williams K.H."/>
            <person name="Hubbard S.S."/>
            <person name="Banfield J.F."/>
        </authorList>
    </citation>
    <scope>NUCLEOTIDE SEQUENCE [LARGE SCALE GENOMIC DNA]</scope>
</reference>
<name>A0A1F7UM56_9BACT</name>
<evidence type="ECO:0000256" key="2">
    <source>
        <dbReference type="ARBA" id="ARBA00022618"/>
    </source>
</evidence>
<evidence type="ECO:0000313" key="6">
    <source>
        <dbReference type="EMBL" id="OGL79342.1"/>
    </source>
</evidence>
<proteinExistence type="predicted"/>
<evidence type="ECO:0000256" key="1">
    <source>
        <dbReference type="ARBA" id="ARBA00022490"/>
    </source>
</evidence>
<dbReference type="InterPro" id="IPR036390">
    <property type="entry name" value="WH_DNA-bd_sf"/>
</dbReference>
<dbReference type="Pfam" id="PF04079">
    <property type="entry name" value="SMC_ScpB"/>
    <property type="match status" value="1"/>
</dbReference>
<keyword evidence="1" id="KW-0963">Cytoplasm</keyword>
<evidence type="ECO:0000313" key="7">
    <source>
        <dbReference type="Proteomes" id="UP000176604"/>
    </source>
</evidence>
<evidence type="ECO:0000256" key="4">
    <source>
        <dbReference type="ARBA" id="ARBA00023306"/>
    </source>
</evidence>